<dbReference type="FunCoup" id="D3B5T5">
    <property type="interactions" value="805"/>
</dbReference>
<organism evidence="1 2">
    <name type="scientific">Heterostelium pallidum (strain ATCC 26659 / Pp 5 / PN500)</name>
    <name type="common">Cellular slime mold</name>
    <name type="synonym">Polysphondylium pallidum</name>
    <dbReference type="NCBI Taxonomy" id="670386"/>
    <lineage>
        <taxon>Eukaryota</taxon>
        <taxon>Amoebozoa</taxon>
        <taxon>Evosea</taxon>
        <taxon>Eumycetozoa</taxon>
        <taxon>Dictyostelia</taxon>
        <taxon>Acytosteliales</taxon>
        <taxon>Acytosteliaceae</taxon>
        <taxon>Heterostelium</taxon>
    </lineage>
</organism>
<gene>
    <name evidence="1" type="ORF">PPL_04023</name>
</gene>
<accession>D3B5T5</accession>
<comment type="caution">
    <text evidence="1">The sequence shown here is derived from an EMBL/GenBank/DDBJ whole genome shotgun (WGS) entry which is preliminary data.</text>
</comment>
<dbReference type="EMBL" id="ADBJ01000017">
    <property type="protein sequence ID" value="EFA83233.1"/>
    <property type="molecule type" value="Genomic_DNA"/>
</dbReference>
<dbReference type="RefSeq" id="XP_020435350.1">
    <property type="nucleotide sequence ID" value="XM_020574936.1"/>
</dbReference>
<keyword evidence="2" id="KW-1185">Reference proteome</keyword>
<proteinExistence type="predicted"/>
<reference evidence="1 2" key="1">
    <citation type="journal article" date="2011" name="Genome Res.">
        <title>Phylogeny-wide analysis of social amoeba genomes highlights ancient origins for complex intercellular communication.</title>
        <authorList>
            <person name="Heidel A.J."/>
            <person name="Lawal H.M."/>
            <person name="Felder M."/>
            <person name="Schilde C."/>
            <person name="Helps N.R."/>
            <person name="Tunggal B."/>
            <person name="Rivero F."/>
            <person name="John U."/>
            <person name="Schleicher M."/>
            <person name="Eichinger L."/>
            <person name="Platzer M."/>
            <person name="Noegel A.A."/>
            <person name="Schaap P."/>
            <person name="Gloeckner G."/>
        </authorList>
    </citation>
    <scope>NUCLEOTIDE SEQUENCE [LARGE SCALE GENOMIC DNA]</scope>
    <source>
        <strain evidence="2">ATCC 26659 / Pp 5 / PN500</strain>
    </source>
</reference>
<dbReference type="AlphaFoldDB" id="D3B5T5"/>
<evidence type="ECO:0000313" key="1">
    <source>
        <dbReference type="EMBL" id="EFA83233.1"/>
    </source>
</evidence>
<dbReference type="Proteomes" id="UP000001396">
    <property type="component" value="Unassembled WGS sequence"/>
</dbReference>
<dbReference type="InParanoid" id="D3B5T5"/>
<dbReference type="GeneID" id="31359510"/>
<name>D3B5T5_HETP5</name>
<sequence>MNSLNKSVFGSIRTYVTGRQTLKNIGQKRGKDGRLFTVPPKAWDESLSSQSEAIIKAEQSGHQSFEQMQKMSVKKIQEEFKPRRTNLNA</sequence>
<protein>
    <submittedName>
        <fullName evidence="1">Uncharacterized protein</fullName>
    </submittedName>
</protein>
<evidence type="ECO:0000313" key="2">
    <source>
        <dbReference type="Proteomes" id="UP000001396"/>
    </source>
</evidence>